<evidence type="ECO:0000256" key="3">
    <source>
        <dbReference type="ARBA" id="ARBA00022679"/>
    </source>
</evidence>
<keyword evidence="12" id="KW-1185">Reference proteome</keyword>
<evidence type="ECO:0000256" key="6">
    <source>
        <dbReference type="ARBA" id="ARBA00022741"/>
    </source>
</evidence>
<dbReference type="GO" id="GO:0046872">
    <property type="term" value="F:metal ion binding"/>
    <property type="evidence" value="ECO:0007669"/>
    <property type="project" value="UniProtKB-KW"/>
</dbReference>
<evidence type="ECO:0000259" key="10">
    <source>
        <dbReference type="Pfam" id="PF01909"/>
    </source>
</evidence>
<dbReference type="GO" id="GO:0005524">
    <property type="term" value="F:ATP binding"/>
    <property type="evidence" value="ECO:0007669"/>
    <property type="project" value="UniProtKB-KW"/>
</dbReference>
<evidence type="ECO:0000256" key="7">
    <source>
        <dbReference type="ARBA" id="ARBA00022840"/>
    </source>
</evidence>
<dbReference type="AlphaFoldDB" id="A0A6M1LSZ4"/>
<evidence type="ECO:0000313" key="12">
    <source>
        <dbReference type="Proteomes" id="UP000475385"/>
    </source>
</evidence>
<dbReference type="InterPro" id="IPR052038">
    <property type="entry name" value="Type-VII_TA_antitoxin"/>
</dbReference>
<keyword evidence="5" id="KW-0479">Metal-binding</keyword>
<keyword evidence="8" id="KW-0460">Magnesium</keyword>
<evidence type="ECO:0000256" key="8">
    <source>
        <dbReference type="ARBA" id="ARBA00022842"/>
    </source>
</evidence>
<keyword evidence="6" id="KW-0547">Nucleotide-binding</keyword>
<dbReference type="RefSeq" id="WP_164697452.1">
    <property type="nucleotide sequence ID" value="NZ_JAAIKB010000016.1"/>
</dbReference>
<comment type="similarity">
    <text evidence="9">Belongs to the MntA antitoxin family.</text>
</comment>
<dbReference type="PANTHER" id="PTHR33571:SF12">
    <property type="entry name" value="BSL3053 PROTEIN"/>
    <property type="match status" value="1"/>
</dbReference>
<gene>
    <name evidence="11" type="ORF">G3576_26190</name>
</gene>
<keyword evidence="7" id="KW-0067">ATP-binding</keyword>
<keyword evidence="2" id="KW-1277">Toxin-antitoxin system</keyword>
<evidence type="ECO:0000256" key="1">
    <source>
        <dbReference type="ARBA" id="ARBA00001946"/>
    </source>
</evidence>
<dbReference type="InterPro" id="IPR043519">
    <property type="entry name" value="NT_sf"/>
</dbReference>
<keyword evidence="3" id="KW-0808">Transferase</keyword>
<dbReference type="CDD" id="cd05403">
    <property type="entry name" value="NT_KNTase_like"/>
    <property type="match status" value="1"/>
</dbReference>
<dbReference type="Proteomes" id="UP000475385">
    <property type="component" value="Unassembled WGS sequence"/>
</dbReference>
<accession>A0A6M1LSZ4</accession>
<feature type="domain" description="Polymerase nucleotidyl transferase" evidence="10">
    <location>
        <begin position="12"/>
        <end position="98"/>
    </location>
</feature>
<protein>
    <recommendedName>
        <fullName evidence="10">Polymerase nucleotidyl transferase domain-containing protein</fullName>
    </recommendedName>
</protein>
<sequence>MHPEILRHRDAIAAICRRFGVVRLEVFGSAARGDDFDPARSDVDLLVEFTPEARFDFAAFADLKDALEALFGRAVDLIDRPAIEKSHNPLRRATILGDAELVFTTDVGPSRFAALRAIAACRNQLTTAEIMCLTRGEDWGEPGDAAQLVKGHDQGAGQSCG</sequence>
<dbReference type="EMBL" id="JAAIKB010000016">
    <property type="protein sequence ID" value="NGM23531.1"/>
    <property type="molecule type" value="Genomic_DNA"/>
</dbReference>
<dbReference type="Pfam" id="PF01909">
    <property type="entry name" value="NTP_transf_2"/>
    <property type="match status" value="1"/>
</dbReference>
<comment type="caution">
    <text evidence="11">The sequence shown here is derived from an EMBL/GenBank/DDBJ whole genome shotgun (WGS) entry which is preliminary data.</text>
</comment>
<dbReference type="SUPFAM" id="SSF81301">
    <property type="entry name" value="Nucleotidyltransferase"/>
    <property type="match status" value="1"/>
</dbReference>
<comment type="cofactor">
    <cofactor evidence="1">
        <name>Mg(2+)</name>
        <dbReference type="ChEBI" id="CHEBI:18420"/>
    </cofactor>
</comment>
<dbReference type="InterPro" id="IPR002934">
    <property type="entry name" value="Polymerase_NTP_transf_dom"/>
</dbReference>
<organism evidence="11 12">
    <name type="scientific">Falsiroseomonas algicola</name>
    <dbReference type="NCBI Taxonomy" id="2716930"/>
    <lineage>
        <taxon>Bacteria</taxon>
        <taxon>Pseudomonadati</taxon>
        <taxon>Pseudomonadota</taxon>
        <taxon>Alphaproteobacteria</taxon>
        <taxon>Acetobacterales</taxon>
        <taxon>Roseomonadaceae</taxon>
        <taxon>Falsiroseomonas</taxon>
    </lineage>
</organism>
<evidence type="ECO:0000256" key="5">
    <source>
        <dbReference type="ARBA" id="ARBA00022723"/>
    </source>
</evidence>
<evidence type="ECO:0000256" key="4">
    <source>
        <dbReference type="ARBA" id="ARBA00022695"/>
    </source>
</evidence>
<reference evidence="11 12" key="1">
    <citation type="submission" date="2020-03" db="EMBL/GenBank/DDBJ databases">
        <title>Roseomonas stagni sp. nov., isolated from pond water in Japan.</title>
        <authorList>
            <person name="Furuhata K."/>
            <person name="Miyamoto H."/>
            <person name="Goto K."/>
        </authorList>
    </citation>
    <scope>NUCLEOTIDE SEQUENCE [LARGE SCALE GENOMIC DNA]</scope>
    <source>
        <strain evidence="11 12">PeD5</strain>
    </source>
</reference>
<proteinExistence type="inferred from homology"/>
<name>A0A6M1LSZ4_9PROT</name>
<keyword evidence="4" id="KW-0548">Nucleotidyltransferase</keyword>
<evidence type="ECO:0000313" key="11">
    <source>
        <dbReference type="EMBL" id="NGM23531.1"/>
    </source>
</evidence>
<dbReference type="GO" id="GO:0016779">
    <property type="term" value="F:nucleotidyltransferase activity"/>
    <property type="evidence" value="ECO:0007669"/>
    <property type="project" value="UniProtKB-KW"/>
</dbReference>
<dbReference type="PANTHER" id="PTHR33571">
    <property type="entry name" value="SSL8005 PROTEIN"/>
    <property type="match status" value="1"/>
</dbReference>
<dbReference type="Gene3D" id="3.30.460.10">
    <property type="entry name" value="Beta Polymerase, domain 2"/>
    <property type="match status" value="1"/>
</dbReference>
<evidence type="ECO:0000256" key="2">
    <source>
        <dbReference type="ARBA" id="ARBA00022649"/>
    </source>
</evidence>
<evidence type="ECO:0000256" key="9">
    <source>
        <dbReference type="ARBA" id="ARBA00038276"/>
    </source>
</evidence>